<dbReference type="Proteomes" id="UP000321574">
    <property type="component" value="Unassembled WGS sequence"/>
</dbReference>
<sequence length="217" mass="24585">MDCKNEVVELMHEYLDGDITKEDETKLGKHLEGCKACQQHFHELKNTITLIKSTVETKEVPPKFTENVMKNLPTEKKRVKYMRWFRAHPVLTAAAIFFVFLFSGILSTWHQDTRLVVSKQEDLIIKGDTVIVPEGVTVEGDLVVKNGNLKIDGTVDGKVTLIKGKLIQEDSDEVLDGENLMASAGEVNGEFESVNKVFEWIWYSFKSLVEGIFSFDS</sequence>
<feature type="transmembrane region" description="Helical" evidence="3">
    <location>
        <begin position="87"/>
        <end position="109"/>
    </location>
</feature>
<accession>A0A5C8NRA4</accession>
<keyword evidence="6" id="KW-1185">Reference proteome</keyword>
<dbReference type="OrthoDB" id="9782842at2"/>
<keyword evidence="3" id="KW-1133">Transmembrane helix</keyword>
<dbReference type="Gene3D" id="1.10.10.1320">
    <property type="entry name" value="Anti-sigma factor, zinc-finger domain"/>
    <property type="match status" value="1"/>
</dbReference>
<comment type="caution">
    <text evidence="5">The sequence shown here is derived from an EMBL/GenBank/DDBJ whole genome shotgun (WGS) entry which is preliminary data.</text>
</comment>
<evidence type="ECO:0000313" key="6">
    <source>
        <dbReference type="Proteomes" id="UP000321574"/>
    </source>
</evidence>
<dbReference type="AlphaFoldDB" id="A0A5C8NRA4"/>
<dbReference type="EMBL" id="VDUW01000007">
    <property type="protein sequence ID" value="TXL63637.1"/>
    <property type="molecule type" value="Genomic_DNA"/>
</dbReference>
<protein>
    <recommendedName>
        <fullName evidence="2">Anti-sigma-W factor RsiW</fullName>
    </recommendedName>
</protein>
<dbReference type="Pfam" id="PF13490">
    <property type="entry name" value="zf-HC2"/>
    <property type="match status" value="1"/>
</dbReference>
<evidence type="ECO:0000259" key="4">
    <source>
        <dbReference type="Pfam" id="PF13490"/>
    </source>
</evidence>
<dbReference type="RefSeq" id="WP_147668081.1">
    <property type="nucleotide sequence ID" value="NZ_VDUW01000007.1"/>
</dbReference>
<evidence type="ECO:0000256" key="2">
    <source>
        <dbReference type="ARBA" id="ARBA00024438"/>
    </source>
</evidence>
<reference evidence="5 6" key="1">
    <citation type="submission" date="2019-06" db="EMBL/GenBank/DDBJ databases">
        <title>Cerasibacillus sp. nov., isolated from maize field.</title>
        <authorList>
            <person name="Lin S.-Y."/>
            <person name="Tsai C.-F."/>
            <person name="Young C.-C."/>
        </authorList>
    </citation>
    <scope>NUCLEOTIDE SEQUENCE [LARGE SCALE GENOMIC DNA]</scope>
    <source>
        <strain evidence="5 6">CC-CFT480</strain>
    </source>
</reference>
<feature type="domain" description="Putative zinc-finger" evidence="4">
    <location>
        <begin position="5"/>
        <end position="38"/>
    </location>
</feature>
<proteinExistence type="inferred from homology"/>
<organism evidence="5 6">
    <name type="scientific">Cerasibacillus terrae</name>
    <dbReference type="NCBI Taxonomy" id="2498845"/>
    <lineage>
        <taxon>Bacteria</taxon>
        <taxon>Bacillati</taxon>
        <taxon>Bacillota</taxon>
        <taxon>Bacilli</taxon>
        <taxon>Bacillales</taxon>
        <taxon>Bacillaceae</taxon>
        <taxon>Cerasibacillus</taxon>
    </lineage>
</organism>
<dbReference type="InterPro" id="IPR041916">
    <property type="entry name" value="Anti_sigma_zinc_sf"/>
</dbReference>
<dbReference type="InterPro" id="IPR027383">
    <property type="entry name" value="Znf_put"/>
</dbReference>
<evidence type="ECO:0000256" key="3">
    <source>
        <dbReference type="SAM" id="Phobius"/>
    </source>
</evidence>
<keyword evidence="3" id="KW-0472">Membrane</keyword>
<keyword evidence="3" id="KW-0812">Transmembrane</keyword>
<gene>
    <name evidence="5" type="ORF">FHP05_10675</name>
</gene>
<evidence type="ECO:0000313" key="5">
    <source>
        <dbReference type="EMBL" id="TXL63637.1"/>
    </source>
</evidence>
<evidence type="ECO:0000256" key="1">
    <source>
        <dbReference type="ARBA" id="ARBA00024353"/>
    </source>
</evidence>
<comment type="similarity">
    <text evidence="1">Belongs to the zinc-associated anti-sigma factor (ZAS) superfamily. Anti-sigma-W factor family.</text>
</comment>
<name>A0A5C8NRA4_9BACI</name>